<dbReference type="AlphaFoldDB" id="A0A2Z7D439"/>
<sequence length="176" mass="19822">MHLEPQIQKLKLAEELSSSTVRRNQQLRDPLQGRSTASTGRSLTTETSFSSQQNQQQPSDVAFTKEHKNYTAALQQLTTDSFLNNQHLVTLINSNDDVKDTSPSLPTAKKKRYTQNAAFQLIKTTSPRHQQLLLHLHARILSCLALFYQLYLVVHICVYCDATPGDERVTPVCLSA</sequence>
<evidence type="ECO:0000256" key="1">
    <source>
        <dbReference type="SAM" id="MobiDB-lite"/>
    </source>
</evidence>
<keyword evidence="2" id="KW-0282">Flagellum</keyword>
<reference evidence="2 3" key="1">
    <citation type="journal article" date="2015" name="Proc. Natl. Acad. Sci. U.S.A.">
        <title>The resurrection genome of Boea hygrometrica: A blueprint for survival of dehydration.</title>
        <authorList>
            <person name="Xiao L."/>
            <person name="Yang G."/>
            <person name="Zhang L."/>
            <person name="Yang X."/>
            <person name="Zhao S."/>
            <person name="Ji Z."/>
            <person name="Zhou Q."/>
            <person name="Hu M."/>
            <person name="Wang Y."/>
            <person name="Chen M."/>
            <person name="Xu Y."/>
            <person name="Jin H."/>
            <person name="Xiao X."/>
            <person name="Hu G."/>
            <person name="Bao F."/>
            <person name="Hu Y."/>
            <person name="Wan P."/>
            <person name="Li L."/>
            <person name="Deng X."/>
            <person name="Kuang T."/>
            <person name="Xiang C."/>
            <person name="Zhu J.K."/>
            <person name="Oliver M.J."/>
            <person name="He Y."/>
        </authorList>
    </citation>
    <scope>NUCLEOTIDE SEQUENCE [LARGE SCALE GENOMIC DNA]</scope>
    <source>
        <strain evidence="3">cv. XS01</strain>
    </source>
</reference>
<feature type="region of interest" description="Disordered" evidence="1">
    <location>
        <begin position="17"/>
        <end position="61"/>
    </location>
</feature>
<protein>
    <submittedName>
        <fullName evidence="2">Flagellar associated protein</fullName>
    </submittedName>
</protein>
<dbReference type="Proteomes" id="UP000250235">
    <property type="component" value="Unassembled WGS sequence"/>
</dbReference>
<evidence type="ECO:0000313" key="2">
    <source>
        <dbReference type="EMBL" id="KZV54323.1"/>
    </source>
</evidence>
<accession>A0A2Z7D439</accession>
<keyword evidence="3" id="KW-1185">Reference proteome</keyword>
<feature type="compositionally biased region" description="Polar residues" evidence="1">
    <location>
        <begin position="33"/>
        <end position="47"/>
    </location>
</feature>
<proteinExistence type="predicted"/>
<gene>
    <name evidence="2" type="ORF">F511_33042</name>
</gene>
<keyword evidence="2" id="KW-0969">Cilium</keyword>
<keyword evidence="2" id="KW-0966">Cell projection</keyword>
<organism evidence="2 3">
    <name type="scientific">Dorcoceras hygrometricum</name>
    <dbReference type="NCBI Taxonomy" id="472368"/>
    <lineage>
        <taxon>Eukaryota</taxon>
        <taxon>Viridiplantae</taxon>
        <taxon>Streptophyta</taxon>
        <taxon>Embryophyta</taxon>
        <taxon>Tracheophyta</taxon>
        <taxon>Spermatophyta</taxon>
        <taxon>Magnoliopsida</taxon>
        <taxon>eudicotyledons</taxon>
        <taxon>Gunneridae</taxon>
        <taxon>Pentapetalae</taxon>
        <taxon>asterids</taxon>
        <taxon>lamiids</taxon>
        <taxon>Lamiales</taxon>
        <taxon>Gesneriaceae</taxon>
        <taxon>Didymocarpoideae</taxon>
        <taxon>Trichosporeae</taxon>
        <taxon>Loxocarpinae</taxon>
        <taxon>Dorcoceras</taxon>
    </lineage>
</organism>
<name>A0A2Z7D439_9LAMI</name>
<dbReference type="EMBL" id="KQ989536">
    <property type="protein sequence ID" value="KZV54323.1"/>
    <property type="molecule type" value="Genomic_DNA"/>
</dbReference>
<feature type="compositionally biased region" description="Low complexity" evidence="1">
    <location>
        <begin position="48"/>
        <end position="59"/>
    </location>
</feature>
<evidence type="ECO:0000313" key="3">
    <source>
        <dbReference type="Proteomes" id="UP000250235"/>
    </source>
</evidence>